<comment type="similarity">
    <text evidence="4">Belongs to the peptidase S8 family.</text>
</comment>
<sequence>MNTSTHVRKFMLLLMSVFIFSLAHAQHLQTYKNGKLQGAFKIKLKPSLVVEPSGLKSKTVSGYSEVGIKAVDQLNIQYEAVKIERLIPYSAKHDIKHQKHGLHLWYKVEVETEAQLESVIKAYGNLIEIERAEPFYEKSLVPHNLRMAPKAMLNTMATTSESPFDDPQFNEQWHYHNTTDNPGTPGADINLLRAWNRQTGDPDIVVAVIDQGVDYKHEDLAANMWVNEAELNGTPGEDSDGNGYVDDIYGFDFVNMDGDVKPLPHGTHVAGTVAAVNNNGIGVAGVAGGSGNNDGVRIMSCMIMSESSTGSAEAAFVYAADNGAVIAQNSWGWNVPGVVEQSILDAIDYFMEEAGQFENSPMKGGVVIFAAGNNGDEGEYWPGCYEPVIAVAATGPNNRITSYSNYGDWLDISAPGGDVLDGQDHGVLSTMPDNSYGFYDGTSMACPHVSGIAALIASEYKGPEFDASQLTARLLGGVNVIDTMEINKPWTGKVGLGAADAYLALLEDNGIAPDAITDLKHNGVSGTFTLLEWTVPADEDDDQPRYFHVYYSETPLDNNNLDAVDYVRINSLADAGDAYSYQLDKLKAHTTYHIGVTGVDRWGNEAELSNVITITTNSGPIISLDKKNIDFSIDVNVDTLSHQQFTITNTGEGLLNWNIRQNHVENIDIYSQINDRIPYKVNYTGGKTGVEAHSLSASEDIVPYAQKPTLGYMYYYDPNYLLETLITFGESNEELSNSSATYFKVINPDGFNLTSVQVGLNFEKMSEEPLYVEVYKGGDINTAKLIHSQTFDVGEVNYYIDHIVFNKQMYFNEGDEFYIVFHIPPGHRYPFLAAQAYNMAVTDYSYYSIDQGVTWKKIKDVYYDYTKVWVVIATNELEALEPYLEISETAGYLNANESQTIDLTVNAAKLINGNYETNLQVFGQGYPDNWEDLTLNFEVNGQDSRIQSDDVVDFGNVFIGTGKEQSITIYNTGLAAFDNAFNSLNVEISHPDFKLIGNAPKVIPAERSEELTFYFTPTTEGAINATVKVSDKIGKVHTFSLYGAGTWPAKAVVSPPVSEFANMVLGDAFEGSFHLRNEGDFPLRYYVPKFADGSNMPDFDKNSIHNFGYVAGENIPTPGEEAFVWDDIQFTGTDVTDLFRLDGSVMLTEAEMGFRFPYFGNEYDTCYISNWGAVSMVNNGWFNSKPAGYKNPAQPTKLISAWGMPFSLDKGGKIYYQSLPGKFIIQYQGVVHESYNYDSSTSNGIGWLEEPVTFQIVLHQTGDIDFNYKDLGEVLGTRDLGFNRASTLIMIEDQSLDDRIVLNGYGTKASEPFVLNTFPTTGHQIYFKNPGFGVVEEISNPYGTVPVGSSVEIRYKGSTEKLYQADFNERINIVSTDPVNNPVSHTIKLNITSGGVVDFVFEPQTLDFGDVFQGAIQDIKLRITNEGRAIGTITDVVLGNGLFTVDGYLPAMLRPKTVSDYTVTVNAAELGAINDVLVITDDEGQTYRIPVACNVVDAPVISSGVSEINQTLKHGESTVVSVDIINSGNNPMEVMPSANEWLFAWPDDGSEVSRGFDYTYTIEDIADSPYLNWSTAIKDGTKLDVTNEIFNPDKFWMTIPLPFEVAYYGEKYDTIYVGHTGVITYLPNQPSREWGPDHFIPNEAPINGYLAPLFGFNGLSNPEIYPETGIYTKTYDDKFVIRFQDMGSNGGGAPATVEVWLYKSGIIKYMYEVMEPELARVLASLIGIENQDGTKGIQVSARTMGIIKDGTVVTFLPTKSYTVPANSTQPFNVYLNAESLYDGTYTDNLRFANDTPDNPEFSIPVVMEVIGENNVLVNDTLDMGELMMIEHDNTDYTSPYKRYDFDFTVKNEGTRAVQIRNVKLKDGFNYAITMGDDNKFGTGSAADGWVDISRKLINYKLKPNEEETFRLRVYPLAEANVIDTVMVYCDIEEEAIKVPVSGVFTMPPVINVQTEGIHLYTDTINYVANRSIIFDNAAGSTNLDYEIGIAFKRGTTPQTAGVSMSTMSMPSENISRLKVEERSKEAFVPQLKSTMEDFNRVLQYEQATTNESKVGFGSSTLNFTCATGFYAPEDGFNLSHVQTWYAWGEQLESQIKVFIYGGAERLSECQLLYEQKFDYSADEASSEGTLITLELEEHVFFFPNEKFFVMFMYENTVEYPQGTITAAEEVSNRYYFGDGETMFETVEAGHKTLGWLMRAAEMEAGGLTWCTIESDKLGTLAPGEEGSINLTFNSTYAEQGINLANIIIKSNDPYNPKVEVPVSITRNKGPQYADGNELRYSINEADTLNYVLKVYDEEGDSFTINVPEDKTYFAYTISGNEVEIEFTPDYDGEGLHEFVVEAEDSYGNATQFTLIVSVANVNRAPVEVIEIGEQTYAIETEDAYVLNLSDYIKDPDGDEVFFETSYEISSAVQIMSTNASLAFMPVSPGYVYMNVKATDNQGAVLETGFPVFIEHRTGIDDDNYQGLQLYPNPADDVVNVQFNDQLEATHKCEIVSTSGEVVQLISLTGSEKTFSLNVSKLKPGVYMLKVYTDTSVIVHKLIKR</sequence>
<dbReference type="InterPro" id="IPR022398">
    <property type="entry name" value="Peptidase_S8_His-AS"/>
</dbReference>
<proteinExistence type="inferred from homology"/>
<dbReference type="InterPro" id="IPR036116">
    <property type="entry name" value="FN3_sf"/>
</dbReference>
<dbReference type="SUPFAM" id="SSF52743">
    <property type="entry name" value="Subtilisin-like"/>
    <property type="match status" value="1"/>
</dbReference>
<dbReference type="InterPro" id="IPR013783">
    <property type="entry name" value="Ig-like_fold"/>
</dbReference>
<dbReference type="PANTHER" id="PTHR42884">
    <property type="entry name" value="PROPROTEIN CONVERTASE SUBTILISIN/KEXIN-RELATED"/>
    <property type="match status" value="1"/>
</dbReference>
<keyword evidence="3 4" id="KW-0720">Serine protease</keyword>
<gene>
    <name evidence="7" type="ORF">KEM09_20815</name>
</gene>
<dbReference type="Pfam" id="PF18962">
    <property type="entry name" value="Por_Secre_tail"/>
    <property type="match status" value="1"/>
</dbReference>
<dbReference type="NCBIfam" id="TIGR04183">
    <property type="entry name" value="Por_Secre_tail"/>
    <property type="match status" value="1"/>
</dbReference>
<dbReference type="PANTHER" id="PTHR42884:SF14">
    <property type="entry name" value="NEUROENDOCRINE CONVERTASE 1"/>
    <property type="match status" value="1"/>
</dbReference>
<comment type="caution">
    <text evidence="7">The sequence shown here is derived from an EMBL/GenBank/DDBJ whole genome shotgun (WGS) entry which is preliminary data.</text>
</comment>
<evidence type="ECO:0000256" key="1">
    <source>
        <dbReference type="ARBA" id="ARBA00022670"/>
    </source>
</evidence>
<dbReference type="InterPro" id="IPR015500">
    <property type="entry name" value="Peptidase_S8_subtilisin-rel"/>
</dbReference>
<feature type="domain" description="Fibronectin type-III" evidence="6">
    <location>
        <begin position="515"/>
        <end position="619"/>
    </location>
</feature>
<evidence type="ECO:0000256" key="2">
    <source>
        <dbReference type="ARBA" id="ARBA00022801"/>
    </source>
</evidence>
<accession>A0ABS5KHT2</accession>
<evidence type="ECO:0000313" key="7">
    <source>
        <dbReference type="EMBL" id="MBS2213863.1"/>
    </source>
</evidence>
<evidence type="ECO:0000313" key="8">
    <source>
        <dbReference type="Proteomes" id="UP000721861"/>
    </source>
</evidence>
<keyword evidence="8" id="KW-1185">Reference proteome</keyword>
<dbReference type="PROSITE" id="PS51892">
    <property type="entry name" value="SUBTILASE"/>
    <property type="match status" value="1"/>
</dbReference>
<dbReference type="Pfam" id="PF00082">
    <property type="entry name" value="Peptidase_S8"/>
    <property type="match status" value="1"/>
</dbReference>
<dbReference type="InterPro" id="IPR032304">
    <property type="entry name" value="Peptidase_S8_N"/>
</dbReference>
<dbReference type="Gene3D" id="2.60.40.10">
    <property type="entry name" value="Immunoglobulins"/>
    <property type="match status" value="5"/>
</dbReference>
<feature type="chain" id="PRO_5046700258" evidence="5">
    <location>
        <begin position="26"/>
        <end position="2544"/>
    </location>
</feature>
<feature type="active site" description="Charge relay system" evidence="4">
    <location>
        <position position="443"/>
    </location>
</feature>
<dbReference type="SUPFAM" id="SSF49265">
    <property type="entry name" value="Fibronectin type III"/>
    <property type="match status" value="1"/>
</dbReference>
<protein>
    <submittedName>
        <fullName evidence="7">S8 family serine peptidase</fullName>
    </submittedName>
</protein>
<dbReference type="CDD" id="cd00063">
    <property type="entry name" value="FN3"/>
    <property type="match status" value="1"/>
</dbReference>
<dbReference type="InterPro" id="IPR023828">
    <property type="entry name" value="Peptidase_S8_Ser-AS"/>
</dbReference>
<dbReference type="RefSeq" id="WP_212231630.1">
    <property type="nucleotide sequence ID" value="NZ_JAGUCN010000037.1"/>
</dbReference>
<dbReference type="Pfam" id="PF16361">
    <property type="entry name" value="Peptidase_S8_N"/>
    <property type="match status" value="1"/>
</dbReference>
<feature type="active site" description="Charge relay system" evidence="4">
    <location>
        <position position="265"/>
    </location>
</feature>
<evidence type="ECO:0000256" key="3">
    <source>
        <dbReference type="ARBA" id="ARBA00022825"/>
    </source>
</evidence>
<feature type="active site" description="Charge relay system" evidence="4">
    <location>
        <position position="210"/>
    </location>
</feature>
<evidence type="ECO:0000259" key="6">
    <source>
        <dbReference type="PROSITE" id="PS50853"/>
    </source>
</evidence>
<dbReference type="PROSITE" id="PS00138">
    <property type="entry name" value="SUBTILASE_SER"/>
    <property type="match status" value="1"/>
</dbReference>
<organism evidence="7 8">
    <name type="scientific">Carboxylicivirga mesophila</name>
    <dbReference type="NCBI Taxonomy" id="1166478"/>
    <lineage>
        <taxon>Bacteria</taxon>
        <taxon>Pseudomonadati</taxon>
        <taxon>Bacteroidota</taxon>
        <taxon>Bacteroidia</taxon>
        <taxon>Marinilabiliales</taxon>
        <taxon>Marinilabiliaceae</taxon>
        <taxon>Carboxylicivirga</taxon>
    </lineage>
</organism>
<reference evidence="7 8" key="1">
    <citation type="journal article" date="2014" name="Int. J. Syst. Evol. Microbiol.">
        <title>Carboxylicivirga gen. nov. in the family Marinilabiliaceae with two novel species, Carboxylicivirga mesophila sp. nov. and Carboxylicivirga taeanensis sp. nov., and reclassification of Cytophaga fermentans as Saccharicrinis fermentans gen. nov., comb. nov.</title>
        <authorList>
            <person name="Yang S.H."/>
            <person name="Seo H.S."/>
            <person name="Woo J.H."/>
            <person name="Oh H.M."/>
            <person name="Jang H."/>
            <person name="Lee J.H."/>
            <person name="Kim S.J."/>
            <person name="Kwon K.K."/>
        </authorList>
    </citation>
    <scope>NUCLEOTIDE SEQUENCE [LARGE SCALE GENOMIC DNA]</scope>
    <source>
        <strain evidence="7 8">JCM 18290</strain>
    </source>
</reference>
<keyword evidence="1 4" id="KW-0645">Protease</keyword>
<dbReference type="InterPro" id="IPR003961">
    <property type="entry name" value="FN3_dom"/>
</dbReference>
<dbReference type="Gene3D" id="3.40.50.200">
    <property type="entry name" value="Peptidase S8/S53 domain"/>
    <property type="match status" value="1"/>
</dbReference>
<dbReference type="EMBL" id="JAGUCN010000037">
    <property type="protein sequence ID" value="MBS2213863.1"/>
    <property type="molecule type" value="Genomic_DNA"/>
</dbReference>
<dbReference type="NCBIfam" id="NF012200">
    <property type="entry name" value="choice_anch_D"/>
    <property type="match status" value="1"/>
</dbReference>
<keyword evidence="5" id="KW-0732">Signal</keyword>
<dbReference type="InterPro" id="IPR026444">
    <property type="entry name" value="Secre_tail"/>
</dbReference>
<dbReference type="InterPro" id="IPR036852">
    <property type="entry name" value="Peptidase_S8/S53_dom_sf"/>
</dbReference>
<evidence type="ECO:0000256" key="4">
    <source>
        <dbReference type="PROSITE-ProRule" id="PRU01240"/>
    </source>
</evidence>
<dbReference type="InterPro" id="IPR000209">
    <property type="entry name" value="Peptidase_S8/S53_dom"/>
</dbReference>
<dbReference type="PROSITE" id="PS50853">
    <property type="entry name" value="FN3"/>
    <property type="match status" value="1"/>
</dbReference>
<name>A0ABS5KHT2_9BACT</name>
<dbReference type="Proteomes" id="UP000721861">
    <property type="component" value="Unassembled WGS sequence"/>
</dbReference>
<dbReference type="PROSITE" id="PS00137">
    <property type="entry name" value="SUBTILASE_HIS"/>
    <property type="match status" value="1"/>
</dbReference>
<evidence type="ECO:0000256" key="5">
    <source>
        <dbReference type="SAM" id="SignalP"/>
    </source>
</evidence>
<dbReference type="SMART" id="SM00060">
    <property type="entry name" value="FN3"/>
    <property type="match status" value="1"/>
</dbReference>
<dbReference type="PRINTS" id="PR00723">
    <property type="entry name" value="SUBTILISIN"/>
</dbReference>
<feature type="signal peptide" evidence="5">
    <location>
        <begin position="1"/>
        <end position="25"/>
    </location>
</feature>
<keyword evidence="2 4" id="KW-0378">Hydrolase</keyword>